<reference evidence="3" key="1">
    <citation type="submission" date="2015-10" db="EMBL/GenBank/DDBJ databases">
        <authorList>
            <person name="Lehtovirta-Morley L.E."/>
            <person name="Vieille C."/>
        </authorList>
    </citation>
    <scope>NUCLEOTIDE SEQUENCE [LARGE SCALE GENOMIC DNA]</scope>
</reference>
<dbReference type="AlphaFoldDB" id="A0A128A2U9"/>
<keyword evidence="3" id="KW-1185">Reference proteome</keyword>
<sequence>MKIERKDIYFVIGVSVVYCSLSAVFSLTSIILPDKITMINPIEYGSLNIKEIGGHFIWGAVAAFVTLRVRYILLGGLLAVLIDSDHLVGLLHIEGIPRMSHSITFAIIATVVLMLVFSRKDYRLGTIVGTSVLTHISYDIFDGPYGFPILTPFVNTIIQLPRIDWLVFEIAAIVIIGVSSFIITKKETVQKSTSTQ</sequence>
<dbReference type="InterPro" id="IPR007404">
    <property type="entry name" value="YdjM-like"/>
</dbReference>
<evidence type="ECO:0000313" key="2">
    <source>
        <dbReference type="EMBL" id="CUR51673.1"/>
    </source>
</evidence>
<keyword evidence="1" id="KW-1133">Transmembrane helix</keyword>
<feature type="transmembrane region" description="Helical" evidence="1">
    <location>
        <begin position="52"/>
        <end position="69"/>
    </location>
</feature>
<feature type="transmembrane region" description="Helical" evidence="1">
    <location>
        <begin position="7"/>
        <end position="32"/>
    </location>
</feature>
<protein>
    <submittedName>
        <fullName evidence="2">Uncharacterized protein</fullName>
    </submittedName>
</protein>
<feature type="transmembrane region" description="Helical" evidence="1">
    <location>
        <begin position="99"/>
        <end position="117"/>
    </location>
</feature>
<evidence type="ECO:0000256" key="1">
    <source>
        <dbReference type="SAM" id="Phobius"/>
    </source>
</evidence>
<dbReference type="Pfam" id="PF04307">
    <property type="entry name" value="YdjM"/>
    <property type="match status" value="1"/>
</dbReference>
<feature type="transmembrane region" description="Helical" evidence="1">
    <location>
        <begin position="165"/>
        <end position="184"/>
    </location>
</feature>
<organism evidence="2 3">
    <name type="scientific">Nitrosotalea devaniterrae</name>
    <dbReference type="NCBI Taxonomy" id="1078905"/>
    <lineage>
        <taxon>Archaea</taxon>
        <taxon>Nitrososphaerota</taxon>
        <taxon>Nitrososphaeria</taxon>
        <taxon>Nitrosotaleales</taxon>
        <taxon>Nitrosotaleaceae</taxon>
        <taxon>Nitrosotalea</taxon>
    </lineage>
</organism>
<keyword evidence="1" id="KW-0812">Transmembrane</keyword>
<feature type="transmembrane region" description="Helical" evidence="1">
    <location>
        <begin position="124"/>
        <end position="141"/>
    </location>
</feature>
<evidence type="ECO:0000313" key="3">
    <source>
        <dbReference type="Proteomes" id="UP000196239"/>
    </source>
</evidence>
<dbReference type="Proteomes" id="UP000196239">
    <property type="component" value="Chromosome 1"/>
</dbReference>
<dbReference type="EMBL" id="LN890280">
    <property type="protein sequence ID" value="CUR51673.1"/>
    <property type="molecule type" value="Genomic_DNA"/>
</dbReference>
<dbReference type="KEGG" id="ndv:NDEV_0908"/>
<accession>A0A128A2U9</accession>
<gene>
    <name evidence="2" type="ORF">NDEV_0908</name>
</gene>
<name>A0A128A2U9_9ARCH</name>
<proteinExistence type="predicted"/>
<keyword evidence="1" id="KW-0472">Membrane</keyword>